<accession>A0A6A5XZI3</accession>
<name>A0A6A5XZI3_9PLEO</name>
<reference evidence="1" key="1">
    <citation type="journal article" date="2020" name="Stud. Mycol.">
        <title>101 Dothideomycetes genomes: a test case for predicting lifestyles and emergence of pathogens.</title>
        <authorList>
            <person name="Haridas S."/>
            <person name="Albert R."/>
            <person name="Binder M."/>
            <person name="Bloem J."/>
            <person name="Labutti K."/>
            <person name="Salamov A."/>
            <person name="Andreopoulos B."/>
            <person name="Baker S."/>
            <person name="Barry K."/>
            <person name="Bills G."/>
            <person name="Bluhm B."/>
            <person name="Cannon C."/>
            <person name="Castanera R."/>
            <person name="Culley D."/>
            <person name="Daum C."/>
            <person name="Ezra D."/>
            <person name="Gonzalez J."/>
            <person name="Henrissat B."/>
            <person name="Kuo A."/>
            <person name="Liang C."/>
            <person name="Lipzen A."/>
            <person name="Lutzoni F."/>
            <person name="Magnuson J."/>
            <person name="Mondo S."/>
            <person name="Nolan M."/>
            <person name="Ohm R."/>
            <person name="Pangilinan J."/>
            <person name="Park H.-J."/>
            <person name="Ramirez L."/>
            <person name="Alfaro M."/>
            <person name="Sun H."/>
            <person name="Tritt A."/>
            <person name="Yoshinaga Y."/>
            <person name="Zwiers L.-H."/>
            <person name="Turgeon B."/>
            <person name="Goodwin S."/>
            <person name="Spatafora J."/>
            <person name="Crous P."/>
            <person name="Grigoriev I."/>
        </authorList>
    </citation>
    <scope>NUCLEOTIDE SEQUENCE</scope>
    <source>
        <strain evidence="1">CBS 175.79</strain>
    </source>
</reference>
<organism evidence="1 2">
    <name type="scientific">Aaosphaeria arxii CBS 175.79</name>
    <dbReference type="NCBI Taxonomy" id="1450172"/>
    <lineage>
        <taxon>Eukaryota</taxon>
        <taxon>Fungi</taxon>
        <taxon>Dikarya</taxon>
        <taxon>Ascomycota</taxon>
        <taxon>Pezizomycotina</taxon>
        <taxon>Dothideomycetes</taxon>
        <taxon>Pleosporomycetidae</taxon>
        <taxon>Pleosporales</taxon>
        <taxon>Pleosporales incertae sedis</taxon>
        <taxon>Aaosphaeria</taxon>
    </lineage>
</organism>
<protein>
    <submittedName>
        <fullName evidence="1">Uncharacterized protein</fullName>
    </submittedName>
</protein>
<gene>
    <name evidence="1" type="ORF">BU24DRAFT_169991</name>
</gene>
<dbReference type="Proteomes" id="UP000799778">
    <property type="component" value="Unassembled WGS sequence"/>
</dbReference>
<dbReference type="GeneID" id="54278887"/>
<dbReference type="RefSeq" id="XP_033386728.1">
    <property type="nucleotide sequence ID" value="XM_033521490.1"/>
</dbReference>
<dbReference type="EMBL" id="ML978068">
    <property type="protein sequence ID" value="KAF2018389.1"/>
    <property type="molecule type" value="Genomic_DNA"/>
</dbReference>
<evidence type="ECO:0000313" key="2">
    <source>
        <dbReference type="Proteomes" id="UP000799778"/>
    </source>
</evidence>
<sequence>MSVFVKLLPHSMQSSLCVCLTPYTAFAYISFNSHPSSTTDIFRNSTQTRLSGGTCKGKRCAVIGRVRHRVCHCADLIGSRSSCVSNGDVSTCPHSRPP</sequence>
<dbReference type="AlphaFoldDB" id="A0A6A5XZI3"/>
<proteinExistence type="predicted"/>
<evidence type="ECO:0000313" key="1">
    <source>
        <dbReference type="EMBL" id="KAF2018389.1"/>
    </source>
</evidence>
<keyword evidence="2" id="KW-1185">Reference proteome</keyword>